<dbReference type="Pfam" id="PF00560">
    <property type="entry name" value="LRR_1"/>
    <property type="match status" value="2"/>
</dbReference>
<dbReference type="PANTHER" id="PTHR48057">
    <property type="entry name" value="LEUCINE-RICH REPEAT SERINE/THREONINE-PROTEIN KINASE 1"/>
    <property type="match status" value="1"/>
</dbReference>
<evidence type="ECO:0000313" key="2">
    <source>
        <dbReference type="Proteomes" id="UP000593568"/>
    </source>
</evidence>
<evidence type="ECO:0000313" key="1">
    <source>
        <dbReference type="EMBL" id="MBA0785967.1"/>
    </source>
</evidence>
<feature type="non-terminal residue" evidence="1">
    <location>
        <position position="1"/>
    </location>
</feature>
<organism evidence="1 2">
    <name type="scientific">Gossypium trilobum</name>
    <dbReference type="NCBI Taxonomy" id="34281"/>
    <lineage>
        <taxon>Eukaryota</taxon>
        <taxon>Viridiplantae</taxon>
        <taxon>Streptophyta</taxon>
        <taxon>Embryophyta</taxon>
        <taxon>Tracheophyta</taxon>
        <taxon>Spermatophyta</taxon>
        <taxon>Magnoliopsida</taxon>
        <taxon>eudicotyledons</taxon>
        <taxon>Gunneridae</taxon>
        <taxon>Pentapetalae</taxon>
        <taxon>rosids</taxon>
        <taxon>malvids</taxon>
        <taxon>Malvales</taxon>
        <taxon>Malvaceae</taxon>
        <taxon>Malvoideae</taxon>
        <taxon>Gossypium</taxon>
    </lineage>
</organism>
<name>A0A7J9FL41_9ROSI</name>
<dbReference type="InterPro" id="IPR052595">
    <property type="entry name" value="LRRC69/RLP"/>
</dbReference>
<keyword evidence="2" id="KW-1185">Reference proteome</keyword>
<protein>
    <recommendedName>
        <fullName evidence="3">Disease resistance protein</fullName>
    </recommendedName>
</protein>
<comment type="caution">
    <text evidence="1">The sequence shown here is derived from an EMBL/GenBank/DDBJ whole genome shotgun (WGS) entry which is preliminary data.</text>
</comment>
<reference evidence="1 2" key="1">
    <citation type="journal article" date="2019" name="Genome Biol. Evol.">
        <title>Insights into the evolution of the New World diploid cottons (Gossypium, subgenus Houzingenia) based on genome sequencing.</title>
        <authorList>
            <person name="Grover C.E."/>
            <person name="Arick M.A. 2nd"/>
            <person name="Thrash A."/>
            <person name="Conover J.L."/>
            <person name="Sanders W.S."/>
            <person name="Peterson D.G."/>
            <person name="Frelichowski J.E."/>
            <person name="Scheffler J.A."/>
            <person name="Scheffler B.E."/>
            <person name="Wendel J.F."/>
        </authorList>
    </citation>
    <scope>NUCLEOTIDE SEQUENCE [LARGE SCALE GENOMIC DNA]</scope>
    <source>
        <strain evidence="1">8</strain>
        <tissue evidence="1">Leaf</tissue>
    </source>
</reference>
<gene>
    <name evidence="1" type="ORF">Gotri_027542</name>
</gene>
<accession>A0A7J9FL41</accession>
<dbReference type="Proteomes" id="UP000593568">
    <property type="component" value="Unassembled WGS sequence"/>
</dbReference>
<proteinExistence type="predicted"/>
<dbReference type="InterPro" id="IPR032675">
    <property type="entry name" value="LRR_dom_sf"/>
</dbReference>
<evidence type="ECO:0008006" key="3">
    <source>
        <dbReference type="Google" id="ProtNLM"/>
    </source>
</evidence>
<sequence length="174" mass="19235">NPKRKNEFHGSDVAFLSRLRKLNLRDSNLREGDIPSDISCLSSLNKFDLSDIPSDVSSLSSLILLDLSGKNFNGVPSTLTRLSKLQTLRLSNCKELKSVPELLTSIEDVRLDGCASLEVDELASPLEVPNLALSTFTKVVFIFVNDDASRDEAVITCRAVIHCRIPDKFMRVTA</sequence>
<dbReference type="EMBL" id="JABEZW010220910">
    <property type="protein sequence ID" value="MBA0785967.1"/>
    <property type="molecule type" value="Genomic_DNA"/>
</dbReference>
<dbReference type="SUPFAM" id="SSF52058">
    <property type="entry name" value="L domain-like"/>
    <property type="match status" value="1"/>
</dbReference>
<dbReference type="Gene3D" id="3.80.10.10">
    <property type="entry name" value="Ribonuclease Inhibitor"/>
    <property type="match status" value="1"/>
</dbReference>
<dbReference type="PANTHER" id="PTHR48057:SF29">
    <property type="entry name" value="OS02G0609900 PROTEIN"/>
    <property type="match status" value="1"/>
</dbReference>
<dbReference type="InterPro" id="IPR001611">
    <property type="entry name" value="Leu-rich_rpt"/>
</dbReference>
<dbReference type="AlphaFoldDB" id="A0A7J9FL41"/>